<dbReference type="InterPro" id="IPR009050">
    <property type="entry name" value="Globin-like_sf"/>
</dbReference>
<evidence type="ECO:0000256" key="3">
    <source>
        <dbReference type="ARBA" id="ARBA00022723"/>
    </source>
</evidence>
<evidence type="ECO:0000259" key="6">
    <source>
        <dbReference type="PROSITE" id="PS01033"/>
    </source>
</evidence>
<dbReference type="PANTHER" id="PTHR43396:SF3">
    <property type="entry name" value="FLAVOHEMOPROTEIN"/>
    <property type="match status" value="1"/>
</dbReference>
<protein>
    <submittedName>
        <fullName evidence="7">Globin domain-containing protein</fullName>
    </submittedName>
</protein>
<comment type="caution">
    <text evidence="7">The sequence shown here is derived from an EMBL/GenBank/DDBJ whole genome shotgun (WGS) entry which is preliminary data.</text>
</comment>
<dbReference type="Proteomes" id="UP001526246">
    <property type="component" value="Unassembled WGS sequence"/>
</dbReference>
<dbReference type="EMBL" id="JAPDOB010000001">
    <property type="protein sequence ID" value="MCW3796736.1"/>
    <property type="molecule type" value="Genomic_DNA"/>
</dbReference>
<dbReference type="Pfam" id="PF00042">
    <property type="entry name" value="Globin"/>
    <property type="match status" value="1"/>
</dbReference>
<sequence length="141" mass="16134">MTPLQIDLVQDSFALIVPRRTEAAAIFYERLFVLAPETRALFKNDLAEQGRKLMQVLVTIVRNFDDLGPLLDSVDYLAQRHVGYGVRDEHYAIVGEALIETLRECLGVSFDERTERAWGYAYTILSGRMIRAAREWRDLAA</sequence>
<keyword evidence="2 5" id="KW-0561">Oxygen transport</keyword>
<dbReference type="InterPro" id="IPR012292">
    <property type="entry name" value="Globin/Proto"/>
</dbReference>
<accession>A0ABT3JD63</accession>
<comment type="similarity">
    <text evidence="5">Belongs to the globin family.</text>
</comment>
<dbReference type="PROSITE" id="PS01033">
    <property type="entry name" value="GLOBIN"/>
    <property type="match status" value="1"/>
</dbReference>
<dbReference type="InterPro" id="IPR000971">
    <property type="entry name" value="Globin"/>
</dbReference>
<dbReference type="Gene3D" id="1.10.490.10">
    <property type="entry name" value="Globins"/>
    <property type="match status" value="1"/>
</dbReference>
<evidence type="ECO:0000256" key="1">
    <source>
        <dbReference type="ARBA" id="ARBA00022617"/>
    </source>
</evidence>
<dbReference type="CDD" id="cd12131">
    <property type="entry name" value="HGbI-like"/>
    <property type="match status" value="1"/>
</dbReference>
<feature type="domain" description="Globin" evidence="6">
    <location>
        <begin position="1"/>
        <end position="134"/>
    </location>
</feature>
<dbReference type="SUPFAM" id="SSF46458">
    <property type="entry name" value="Globin-like"/>
    <property type="match status" value="1"/>
</dbReference>
<evidence type="ECO:0000256" key="5">
    <source>
        <dbReference type="RuleBase" id="RU000356"/>
    </source>
</evidence>
<keyword evidence="3" id="KW-0479">Metal-binding</keyword>
<evidence type="ECO:0000256" key="4">
    <source>
        <dbReference type="ARBA" id="ARBA00023004"/>
    </source>
</evidence>
<reference evidence="7 8" key="1">
    <citation type="submission" date="2022-10" db="EMBL/GenBank/DDBJ databases">
        <title>Sphingomonas sp.</title>
        <authorList>
            <person name="Jin C."/>
        </authorList>
    </citation>
    <scope>NUCLEOTIDE SEQUENCE [LARGE SCALE GENOMIC DNA]</scope>
    <source>
        <strain evidence="7 8">BN140010</strain>
    </source>
</reference>
<evidence type="ECO:0000256" key="2">
    <source>
        <dbReference type="ARBA" id="ARBA00022621"/>
    </source>
</evidence>
<keyword evidence="4" id="KW-0408">Iron</keyword>
<dbReference type="PANTHER" id="PTHR43396">
    <property type="entry name" value="FLAVOHEMOPROTEIN"/>
    <property type="match status" value="1"/>
</dbReference>
<evidence type="ECO:0000313" key="7">
    <source>
        <dbReference type="EMBL" id="MCW3796736.1"/>
    </source>
</evidence>
<name>A0ABT3JD63_9SPHN</name>
<keyword evidence="8" id="KW-1185">Reference proteome</keyword>
<keyword evidence="1 5" id="KW-0349">Heme</keyword>
<organism evidence="7 8">
    <name type="scientific">Sphingomonas arvum</name>
    <dbReference type="NCBI Taxonomy" id="2992113"/>
    <lineage>
        <taxon>Bacteria</taxon>
        <taxon>Pseudomonadati</taxon>
        <taxon>Pseudomonadota</taxon>
        <taxon>Alphaproteobacteria</taxon>
        <taxon>Sphingomonadales</taxon>
        <taxon>Sphingomonadaceae</taxon>
        <taxon>Sphingomonas</taxon>
    </lineage>
</organism>
<evidence type="ECO:0000313" key="8">
    <source>
        <dbReference type="Proteomes" id="UP001526246"/>
    </source>
</evidence>
<proteinExistence type="inferred from homology"/>
<keyword evidence="5" id="KW-0813">Transport</keyword>
<dbReference type="RefSeq" id="WP_264880654.1">
    <property type="nucleotide sequence ID" value="NZ_JAPDOB010000001.1"/>
</dbReference>
<gene>
    <name evidence="7" type="ORF">OMW55_02800</name>
</gene>